<dbReference type="SUPFAM" id="SSF90123">
    <property type="entry name" value="ABC transporter transmembrane region"/>
    <property type="match status" value="1"/>
</dbReference>
<dbReference type="InterPro" id="IPR003439">
    <property type="entry name" value="ABC_transporter-like_ATP-bd"/>
</dbReference>
<dbReference type="GO" id="GO:0140359">
    <property type="term" value="F:ABC-type transporter activity"/>
    <property type="evidence" value="ECO:0007669"/>
    <property type="project" value="InterPro"/>
</dbReference>
<dbReference type="PROSITE" id="PS50893">
    <property type="entry name" value="ABC_TRANSPORTER_2"/>
    <property type="match status" value="1"/>
</dbReference>
<comment type="subcellular location">
    <subcellularLocation>
        <location evidence="1">Cell membrane</location>
        <topology evidence="1">Multi-pass membrane protein</topology>
    </subcellularLocation>
</comment>
<dbReference type="InterPro" id="IPR011527">
    <property type="entry name" value="ABC1_TM_dom"/>
</dbReference>
<dbReference type="PROSITE" id="PS50990">
    <property type="entry name" value="PEPTIDASE_C39"/>
    <property type="match status" value="1"/>
</dbReference>
<keyword evidence="14" id="KW-1185">Reference proteome</keyword>
<dbReference type="PANTHER" id="PTHR24221">
    <property type="entry name" value="ATP-BINDING CASSETTE SUB-FAMILY B"/>
    <property type="match status" value="1"/>
</dbReference>
<feature type="domain" description="ABC transmembrane type-1" evidence="11">
    <location>
        <begin position="173"/>
        <end position="452"/>
    </location>
</feature>
<sequence>MPEGAGGAAAAAGNGGSREISSALAADTGVLCLTMMLHFLKLPADPEQIRHEYSPNGAPLDVMSLVRAARQLEVKARAVRVKPKRLEKSPFPAIAEAGDGTFFILARIAEGKALVHVPGQRPETITVDELLQRGTGQFIFLTRRAQLAGEDRRFDFTWFIPSIVKYRRLFGEVLLASLFLQLFGLVTPLFFQVVIDKVLVHRGLTTLDVLVVGLLAITVFEIILGGLRTYIFSHTASRVDVELGARLFRHLLALPIAYFGARQVGQTVARVRELESIRSFLTGNALTVVLDLLFTFVFFAVMYYYAPVLTWIVLGSIPFYVILSVAITPELRRRVEEKFQRGAVNQAFLVESVSGVETLKAMAVEPQMRQRWEEQLAEYVRASFRSVVLGMIGSQGVTLINKVVIAAVLWVGAKLVINGELTVGQLIAFNMLSGQVNQPILRLAQLWQDFQQFRISLDRLGDVLNAPAEPAQSPNRPALPAIKGDIIFDRTVFRYTPEGPEVLRGISLDIKAGQVIGVVGRSGSGKSTLTKLIQRLYVPESGRVLVDGTDLAMVDPTWLRRQVGVVLQENVLFNRSVRDNIALADPAISMEQVIEAAELAGAHEFILELAEGYDTILGERGSSLSGGQRQRIAIARALVTNPRVLIFDEATSALDYESERIIQDNMRSICAGRTVIIVAHRLSTVRRADRIVTIEAGQVVEDGTHEELLRSDGRYAALYKHQTGEL</sequence>
<feature type="transmembrane region" description="Helical" evidence="9">
    <location>
        <begin position="280"/>
        <end position="305"/>
    </location>
</feature>
<dbReference type="SMART" id="SM00382">
    <property type="entry name" value="AAA"/>
    <property type="match status" value="1"/>
</dbReference>
<dbReference type="Gene3D" id="1.20.1560.10">
    <property type="entry name" value="ABC transporter type 1, transmembrane domain"/>
    <property type="match status" value="1"/>
</dbReference>
<evidence type="ECO:0000256" key="4">
    <source>
        <dbReference type="ARBA" id="ARBA00022692"/>
    </source>
</evidence>
<dbReference type="RefSeq" id="WP_142897924.1">
    <property type="nucleotide sequence ID" value="NZ_ML660057.1"/>
</dbReference>
<keyword evidence="6" id="KW-0067">ATP-binding</keyword>
<evidence type="ECO:0000256" key="2">
    <source>
        <dbReference type="ARBA" id="ARBA00022448"/>
    </source>
</evidence>
<dbReference type="GO" id="GO:0008233">
    <property type="term" value="F:peptidase activity"/>
    <property type="evidence" value="ECO:0007669"/>
    <property type="project" value="InterPro"/>
</dbReference>
<proteinExistence type="predicted"/>
<dbReference type="GO" id="GO:0005886">
    <property type="term" value="C:plasma membrane"/>
    <property type="evidence" value="ECO:0007669"/>
    <property type="project" value="UniProtKB-SubCell"/>
</dbReference>
<feature type="transmembrane region" description="Helical" evidence="9">
    <location>
        <begin position="173"/>
        <end position="195"/>
    </location>
</feature>
<comment type="caution">
    <text evidence="13">The sequence shown here is derived from an EMBL/GenBank/DDBJ whole genome shotgun (WGS) entry which is preliminary data.</text>
</comment>
<evidence type="ECO:0000259" key="12">
    <source>
        <dbReference type="PROSITE" id="PS50990"/>
    </source>
</evidence>
<dbReference type="Pfam" id="PF00005">
    <property type="entry name" value="ABC_tran"/>
    <property type="match status" value="1"/>
</dbReference>
<dbReference type="GO" id="GO:0006508">
    <property type="term" value="P:proteolysis"/>
    <property type="evidence" value="ECO:0007669"/>
    <property type="project" value="InterPro"/>
</dbReference>
<dbReference type="InterPro" id="IPR017871">
    <property type="entry name" value="ABC_transporter-like_CS"/>
</dbReference>
<evidence type="ECO:0000256" key="9">
    <source>
        <dbReference type="SAM" id="Phobius"/>
    </source>
</evidence>
<dbReference type="InterPro" id="IPR039395">
    <property type="entry name" value="Peptidase_C39-like_A"/>
</dbReference>
<feature type="domain" description="Peptidase C39" evidence="12">
    <location>
        <begin position="19"/>
        <end position="141"/>
    </location>
</feature>
<dbReference type="NCBIfam" id="TIGR01846">
    <property type="entry name" value="type_I_sec_HlyB"/>
    <property type="match status" value="1"/>
</dbReference>
<feature type="domain" description="ABC transporter" evidence="10">
    <location>
        <begin position="487"/>
        <end position="721"/>
    </location>
</feature>
<evidence type="ECO:0000256" key="6">
    <source>
        <dbReference type="ARBA" id="ARBA00022840"/>
    </source>
</evidence>
<dbReference type="Pfam" id="PF03412">
    <property type="entry name" value="Peptidase_C39"/>
    <property type="match status" value="1"/>
</dbReference>
<dbReference type="Gene3D" id="3.90.70.10">
    <property type="entry name" value="Cysteine proteinases"/>
    <property type="match status" value="1"/>
</dbReference>
<dbReference type="InterPro" id="IPR036640">
    <property type="entry name" value="ABC1_TM_sf"/>
</dbReference>
<evidence type="ECO:0000259" key="11">
    <source>
        <dbReference type="PROSITE" id="PS50929"/>
    </source>
</evidence>
<dbReference type="SUPFAM" id="SSF52540">
    <property type="entry name" value="P-loop containing nucleoside triphosphate hydrolases"/>
    <property type="match status" value="1"/>
</dbReference>
<dbReference type="CDD" id="cd02417">
    <property type="entry name" value="Peptidase_C39_likeA"/>
    <property type="match status" value="1"/>
</dbReference>
<reference evidence="13 14" key="1">
    <citation type="submission" date="2019-06" db="EMBL/GenBank/DDBJ databases">
        <title>Whole genome sequence for Rhodospirillaceae sp. R148.</title>
        <authorList>
            <person name="Wang G."/>
        </authorList>
    </citation>
    <scope>NUCLEOTIDE SEQUENCE [LARGE SCALE GENOMIC DNA]</scope>
    <source>
        <strain evidence="13 14">R148</strain>
    </source>
</reference>
<dbReference type="GO" id="GO:0005524">
    <property type="term" value="F:ATP binding"/>
    <property type="evidence" value="ECO:0007669"/>
    <property type="project" value="UniProtKB-KW"/>
</dbReference>
<dbReference type="Proteomes" id="UP000315252">
    <property type="component" value="Unassembled WGS sequence"/>
</dbReference>
<evidence type="ECO:0000256" key="5">
    <source>
        <dbReference type="ARBA" id="ARBA00022741"/>
    </source>
</evidence>
<dbReference type="FunFam" id="1.20.1560.10:FF:000056">
    <property type="entry name" value="Alpha-hemolysin translocation ATP-binding protein HlyB"/>
    <property type="match status" value="1"/>
</dbReference>
<evidence type="ECO:0000259" key="10">
    <source>
        <dbReference type="PROSITE" id="PS50893"/>
    </source>
</evidence>
<evidence type="ECO:0000256" key="7">
    <source>
        <dbReference type="ARBA" id="ARBA00022989"/>
    </source>
</evidence>
<dbReference type="GO" id="GO:0030253">
    <property type="term" value="P:protein secretion by the type I secretion system"/>
    <property type="evidence" value="ECO:0007669"/>
    <property type="project" value="InterPro"/>
</dbReference>
<dbReference type="FunFam" id="3.40.50.300:FF:000299">
    <property type="entry name" value="ABC transporter ATP-binding protein/permease"/>
    <property type="match status" value="1"/>
</dbReference>
<keyword evidence="4 9" id="KW-0812">Transmembrane</keyword>
<keyword evidence="8 9" id="KW-0472">Membrane</keyword>
<keyword evidence="2" id="KW-0813">Transport</keyword>
<gene>
    <name evidence="13" type="ORF">FKG95_18740</name>
</gene>
<dbReference type="PROSITE" id="PS50929">
    <property type="entry name" value="ABC_TM1F"/>
    <property type="match status" value="1"/>
</dbReference>
<accession>A0A545TN66</accession>
<dbReference type="GO" id="GO:0016887">
    <property type="term" value="F:ATP hydrolysis activity"/>
    <property type="evidence" value="ECO:0007669"/>
    <property type="project" value="InterPro"/>
</dbReference>
<dbReference type="GO" id="GO:0034040">
    <property type="term" value="F:ATPase-coupled lipid transmembrane transporter activity"/>
    <property type="evidence" value="ECO:0007669"/>
    <property type="project" value="TreeGrafter"/>
</dbReference>
<evidence type="ECO:0000313" key="14">
    <source>
        <dbReference type="Proteomes" id="UP000315252"/>
    </source>
</evidence>
<dbReference type="CDD" id="cd18588">
    <property type="entry name" value="ABC_6TM_CyaB_HlyB_like"/>
    <property type="match status" value="1"/>
</dbReference>
<dbReference type="InterPro" id="IPR005074">
    <property type="entry name" value="Peptidase_C39"/>
</dbReference>
<feature type="transmembrane region" description="Helical" evidence="9">
    <location>
        <begin position="311"/>
        <end position="331"/>
    </location>
</feature>
<dbReference type="OrthoDB" id="5288404at2"/>
<feature type="transmembrane region" description="Helical" evidence="9">
    <location>
        <begin position="207"/>
        <end position="227"/>
    </location>
</feature>
<dbReference type="InterPro" id="IPR010132">
    <property type="entry name" value="ATPase_T1SS_HlyB"/>
</dbReference>
<dbReference type="InterPro" id="IPR039421">
    <property type="entry name" value="Type_1_exporter"/>
</dbReference>
<keyword evidence="3" id="KW-1003">Cell membrane</keyword>
<dbReference type="AlphaFoldDB" id="A0A545TN66"/>
<dbReference type="EMBL" id="VHSH01000006">
    <property type="protein sequence ID" value="TQV78591.1"/>
    <property type="molecule type" value="Genomic_DNA"/>
</dbReference>
<protein>
    <submittedName>
        <fullName evidence="13">Type I secretion system permease/ATPase</fullName>
    </submittedName>
</protein>
<dbReference type="Gene3D" id="3.40.50.300">
    <property type="entry name" value="P-loop containing nucleotide triphosphate hydrolases"/>
    <property type="match status" value="1"/>
</dbReference>
<keyword evidence="7 9" id="KW-1133">Transmembrane helix</keyword>
<organism evidence="13 14">
    <name type="scientific">Denitrobaculum tricleocarpae</name>
    <dbReference type="NCBI Taxonomy" id="2591009"/>
    <lineage>
        <taxon>Bacteria</taxon>
        <taxon>Pseudomonadati</taxon>
        <taxon>Pseudomonadota</taxon>
        <taxon>Alphaproteobacteria</taxon>
        <taxon>Rhodospirillales</taxon>
        <taxon>Rhodospirillaceae</taxon>
        <taxon>Denitrobaculum</taxon>
    </lineage>
</organism>
<keyword evidence="5" id="KW-0547">Nucleotide-binding</keyword>
<name>A0A545TN66_9PROT</name>
<dbReference type="PANTHER" id="PTHR24221:SF647">
    <property type="entry name" value="BLL6336 PROTEIN"/>
    <property type="match status" value="1"/>
</dbReference>
<dbReference type="InterPro" id="IPR003593">
    <property type="entry name" value="AAA+_ATPase"/>
</dbReference>
<dbReference type="GO" id="GO:0030256">
    <property type="term" value="C:type I protein secretion system complex"/>
    <property type="evidence" value="ECO:0007669"/>
    <property type="project" value="InterPro"/>
</dbReference>
<evidence type="ECO:0000313" key="13">
    <source>
        <dbReference type="EMBL" id="TQV78591.1"/>
    </source>
</evidence>
<dbReference type="InterPro" id="IPR027417">
    <property type="entry name" value="P-loop_NTPase"/>
</dbReference>
<evidence type="ECO:0000256" key="1">
    <source>
        <dbReference type="ARBA" id="ARBA00004651"/>
    </source>
</evidence>
<dbReference type="Pfam" id="PF00664">
    <property type="entry name" value="ABC_membrane"/>
    <property type="match status" value="1"/>
</dbReference>
<evidence type="ECO:0000256" key="8">
    <source>
        <dbReference type="ARBA" id="ARBA00023136"/>
    </source>
</evidence>
<evidence type="ECO:0000256" key="3">
    <source>
        <dbReference type="ARBA" id="ARBA00022475"/>
    </source>
</evidence>
<dbReference type="PROSITE" id="PS00211">
    <property type="entry name" value="ABC_TRANSPORTER_1"/>
    <property type="match status" value="1"/>
</dbReference>